<dbReference type="EMBL" id="JYDJ01000159">
    <property type="protein sequence ID" value="KRX41862.1"/>
    <property type="molecule type" value="Genomic_DNA"/>
</dbReference>
<dbReference type="SMART" id="SM00436">
    <property type="entry name" value="TOP1Bc"/>
    <property type="match status" value="1"/>
</dbReference>
<dbReference type="Pfam" id="PF01751">
    <property type="entry name" value="Toprim"/>
    <property type="match status" value="1"/>
</dbReference>
<dbReference type="PRINTS" id="PR00417">
    <property type="entry name" value="PRTPISMRASEI"/>
</dbReference>
<reference evidence="16 17" key="1">
    <citation type="submission" date="2015-01" db="EMBL/GenBank/DDBJ databases">
        <title>Evolution of Trichinella species and genotypes.</title>
        <authorList>
            <person name="Korhonen P.K."/>
            <person name="Edoardo P."/>
            <person name="Giuseppe L.R."/>
            <person name="Gasser R.B."/>
        </authorList>
    </citation>
    <scope>NUCLEOTIDE SEQUENCE [LARGE SCALE GENOMIC DNA]</scope>
    <source>
        <strain evidence="16">ISS417</strain>
    </source>
</reference>
<keyword evidence="4" id="KW-0479">Metal-binding</keyword>
<evidence type="ECO:0000256" key="1">
    <source>
        <dbReference type="ARBA" id="ARBA00000213"/>
    </source>
</evidence>
<dbReference type="Gene3D" id="3.30.65.10">
    <property type="entry name" value="Bacterial Topoisomerase I, domain 1"/>
    <property type="match status" value="1"/>
</dbReference>
<evidence type="ECO:0000256" key="10">
    <source>
        <dbReference type="ARBA" id="ARBA00023235"/>
    </source>
</evidence>
<dbReference type="GO" id="GO:0005634">
    <property type="term" value="C:nucleus"/>
    <property type="evidence" value="ECO:0007669"/>
    <property type="project" value="TreeGrafter"/>
</dbReference>
<dbReference type="PROSITE" id="PS52039">
    <property type="entry name" value="TOPO_IA_2"/>
    <property type="match status" value="1"/>
</dbReference>
<dbReference type="OrthoDB" id="430051at2759"/>
<accession>A0A0V0TS73</accession>
<evidence type="ECO:0000259" key="14">
    <source>
        <dbReference type="PROSITE" id="PS51999"/>
    </source>
</evidence>
<dbReference type="AlphaFoldDB" id="A0A0V0TS73"/>
<dbReference type="GO" id="GO:0031422">
    <property type="term" value="C:RecQ family helicase-topoisomerase III complex"/>
    <property type="evidence" value="ECO:0007669"/>
    <property type="project" value="TreeGrafter"/>
</dbReference>
<dbReference type="Pfam" id="PF06839">
    <property type="entry name" value="Zn_ribbon_GRF"/>
    <property type="match status" value="1"/>
</dbReference>
<dbReference type="SUPFAM" id="SSF57783">
    <property type="entry name" value="Zinc beta-ribbon"/>
    <property type="match status" value="1"/>
</dbReference>
<evidence type="ECO:0000313" key="16">
    <source>
        <dbReference type="EMBL" id="KRX41862.1"/>
    </source>
</evidence>
<dbReference type="InterPro" id="IPR013826">
    <property type="entry name" value="Topo_IA_cen_sub3"/>
</dbReference>
<dbReference type="FunFam" id="3.40.50.140:FF:000003">
    <property type="entry name" value="DNA topoisomerase"/>
    <property type="match status" value="1"/>
</dbReference>
<dbReference type="GO" id="GO:0006265">
    <property type="term" value="P:DNA topological change"/>
    <property type="evidence" value="ECO:0007669"/>
    <property type="project" value="InterPro"/>
</dbReference>
<keyword evidence="6 11" id="KW-0863">Zinc-finger</keyword>
<dbReference type="InterPro" id="IPR003601">
    <property type="entry name" value="Topo_IA_2"/>
</dbReference>
<dbReference type="Pfam" id="PF01131">
    <property type="entry name" value="Topoisom_bac"/>
    <property type="match status" value="1"/>
</dbReference>
<keyword evidence="10 12" id="KW-0413">Isomerase</keyword>
<dbReference type="STRING" id="144512.A0A0V0TS73"/>
<dbReference type="Gene3D" id="3.40.50.140">
    <property type="match status" value="1"/>
</dbReference>
<comment type="function">
    <text evidence="12">Introduces a single-strand break via transesterification at a target site in duplex DNA. Releases the supercoiling and torsional tension of DNA introduced during the DNA replication and transcription by transiently cleaving and rejoining one strand of the DNA duplex. The scissile phosphodiester is attacked by the catalytic tyrosine of the enzyme, resulting in the formation of a DNA-(5'-phosphotyrosyl)-enzyme intermediate and the expulsion of a 3'-OH DNA strand.</text>
</comment>
<evidence type="ECO:0000259" key="13">
    <source>
        <dbReference type="PROSITE" id="PS50880"/>
    </source>
</evidence>
<evidence type="ECO:0000256" key="11">
    <source>
        <dbReference type="PROSITE-ProRule" id="PRU01343"/>
    </source>
</evidence>
<dbReference type="Gene3D" id="1.10.460.10">
    <property type="entry name" value="Topoisomerase I, domain 2"/>
    <property type="match status" value="1"/>
</dbReference>
<dbReference type="InterPro" id="IPR013498">
    <property type="entry name" value="Topo_IA_Znf"/>
</dbReference>
<dbReference type="PROSITE" id="PS00396">
    <property type="entry name" value="TOPO_IA_1"/>
    <property type="match status" value="1"/>
</dbReference>
<dbReference type="InterPro" id="IPR023406">
    <property type="entry name" value="Topo_IA_AS"/>
</dbReference>
<dbReference type="InterPro" id="IPR010666">
    <property type="entry name" value="Znf_GRF"/>
</dbReference>
<comment type="caution">
    <text evidence="16">The sequence shown here is derived from an EMBL/GenBank/DDBJ whole genome shotgun (WGS) entry which is preliminary data.</text>
</comment>
<evidence type="ECO:0000256" key="6">
    <source>
        <dbReference type="ARBA" id="ARBA00022771"/>
    </source>
</evidence>
<dbReference type="Pfam" id="PF01396">
    <property type="entry name" value="Zn_ribbon_Top1"/>
    <property type="match status" value="1"/>
</dbReference>
<dbReference type="InterPro" id="IPR003602">
    <property type="entry name" value="Topo_IA_DNA-bd_dom"/>
</dbReference>
<dbReference type="InterPro" id="IPR013824">
    <property type="entry name" value="Topo_IA_cen_sub1"/>
</dbReference>
<name>A0A0V0TS73_9BILA</name>
<proteinExistence type="inferred from homology"/>
<dbReference type="InterPro" id="IPR013497">
    <property type="entry name" value="Topo_IA_cen"/>
</dbReference>
<dbReference type="GO" id="GO:0003917">
    <property type="term" value="F:DNA topoisomerase type I (single strand cut, ATP-independent) activity"/>
    <property type="evidence" value="ECO:0007669"/>
    <property type="project" value="UniProtKB-EC"/>
</dbReference>
<evidence type="ECO:0000256" key="12">
    <source>
        <dbReference type="RuleBase" id="RU362092"/>
    </source>
</evidence>
<keyword evidence="9 12" id="KW-0238">DNA-binding</keyword>
<dbReference type="InterPro" id="IPR013825">
    <property type="entry name" value="Topo_IA_cen_sub2"/>
</dbReference>
<keyword evidence="5" id="KW-0677">Repeat</keyword>
<dbReference type="GO" id="GO:0006281">
    <property type="term" value="P:DNA repair"/>
    <property type="evidence" value="ECO:0007669"/>
    <property type="project" value="TreeGrafter"/>
</dbReference>
<dbReference type="FunFam" id="1.10.290.10:FF:000001">
    <property type="entry name" value="DNA topoisomerase"/>
    <property type="match status" value="1"/>
</dbReference>
<comment type="catalytic activity">
    <reaction evidence="1 12">
        <text>ATP-independent breakage of single-stranded DNA, followed by passage and rejoining.</text>
        <dbReference type="EC" id="5.6.2.1"/>
    </reaction>
</comment>
<evidence type="ECO:0000256" key="2">
    <source>
        <dbReference type="ARBA" id="ARBA00009446"/>
    </source>
</evidence>
<dbReference type="GO" id="GO:0006310">
    <property type="term" value="P:DNA recombination"/>
    <property type="evidence" value="ECO:0007669"/>
    <property type="project" value="TreeGrafter"/>
</dbReference>
<gene>
    <name evidence="16" type="primary">TOP3A</name>
    <name evidence="16" type="ORF">T05_7004</name>
</gene>
<feature type="domain" description="Topo IA-type catalytic" evidence="15">
    <location>
        <begin position="202"/>
        <end position="621"/>
    </location>
</feature>
<sequence>LLFSKAAKNNSRNSLLFLKCSGKYFLQFDVVCVGLAIMRRVLNVAEKNDASRTIAQILSRGQMNRREGFSKYNKIYEFNCTVFGELCRMVFTSVSGHLLNLDFDSIYRNWQSVPVEELFTAPVRKRCSPDMQPVLRTLQAEVRMVDLLVIWTDCDREGENIGFEVIGVCLEVKPSLVVKRAVFSELTSQAITRALASLTEPNALLSDAVDCRQEMDLRTGAAFTRFQTLRLRDTFKRQLGDKLISYGSCQFPTLGLVVDRYKQNQAFICETFWKLVAKHETVEFHWRRGRLFDRHACATLLQLCLESPVAVVRAVRSRKRTRKRPVALDTVGLEKMACKRLGMTAKEAMAVAEKLYTQGYISYPRTETNFFPKEIDLVSLVKQHVNDSQWGTFANRVLSQGVQPRQGNKTDNAHPPIHPIRHVDLEQFQHQQHRRLYEFVVRHFLACISADAQGLQTTVEIEVADEQFSASGLIVTERNYLEVYHPYENWSEKQLDVAYAVGDRFDVQVEMVTGETKPPNLLTEADLISLMEKFGIGTDATHAEHIETIQKRLYVGLTADKRLLPGFLGLGLVDGYDAIGCQLAKPDLRADFETELRRIADGSRSKQDVLGEYKTKYWHVFMQVTAMAERLDQALSAYFDSGTGPSTVAVSGQSDNNYSARRQEQQQLDNVCTRCLSCGNSMRLKQTRNGIYFVGCENYPSCKEAIWLDQRERIQFASVLADRCDWCTLRQTRLIELKLAPNPLTTSRICVTCPASNKLQTRQLPPNPPPPAFVQLDGARVSLPAPGPEPSAQENQPICQCGLPSKLFTVRKEGPNKGRTFYSCSKIGHGKCNFFVWADVGPLPLSRSTMVQSQSNTFGQYFPQSTRQTCHNASRGSQAGSGIKAVRKCGLCRQPGHNVKNCPEKFT</sequence>
<feature type="non-terminal residue" evidence="16">
    <location>
        <position position="1"/>
    </location>
</feature>
<dbReference type="Gene3D" id="2.70.20.10">
    <property type="entry name" value="Topoisomerase I, domain 3"/>
    <property type="match status" value="1"/>
</dbReference>
<dbReference type="PANTHER" id="PTHR11390:SF21">
    <property type="entry name" value="DNA TOPOISOMERASE 3-ALPHA"/>
    <property type="match status" value="1"/>
</dbReference>
<dbReference type="Gene3D" id="1.10.290.10">
    <property type="entry name" value="Topoisomerase I, domain 4"/>
    <property type="match status" value="1"/>
</dbReference>
<dbReference type="PANTHER" id="PTHR11390">
    <property type="entry name" value="PROKARYOTIC DNA TOPOISOMERASE"/>
    <property type="match status" value="1"/>
</dbReference>
<dbReference type="InterPro" id="IPR000380">
    <property type="entry name" value="Topo_IA"/>
</dbReference>
<dbReference type="Proteomes" id="UP000055048">
    <property type="component" value="Unassembled WGS sequence"/>
</dbReference>
<dbReference type="EC" id="5.6.2.1" evidence="3 12"/>
<dbReference type="SUPFAM" id="SSF56712">
    <property type="entry name" value="Prokaryotic type I DNA topoisomerase"/>
    <property type="match status" value="1"/>
</dbReference>
<keyword evidence="7" id="KW-0862">Zinc</keyword>
<feature type="domain" description="GRF-type" evidence="14">
    <location>
        <begin position="799"/>
        <end position="841"/>
    </location>
</feature>
<dbReference type="InterPro" id="IPR023405">
    <property type="entry name" value="Topo_IA_core_domain"/>
</dbReference>
<dbReference type="GO" id="GO:0003677">
    <property type="term" value="F:DNA binding"/>
    <property type="evidence" value="ECO:0007669"/>
    <property type="project" value="UniProtKB-KW"/>
</dbReference>
<evidence type="ECO:0000256" key="4">
    <source>
        <dbReference type="ARBA" id="ARBA00022723"/>
    </source>
</evidence>
<dbReference type="SMART" id="SM00437">
    <property type="entry name" value="TOP1Ac"/>
    <property type="match status" value="1"/>
</dbReference>
<dbReference type="SMART" id="SM00493">
    <property type="entry name" value="TOPRIM"/>
    <property type="match status" value="1"/>
</dbReference>
<feature type="non-terminal residue" evidence="16">
    <location>
        <position position="907"/>
    </location>
</feature>
<evidence type="ECO:0000256" key="3">
    <source>
        <dbReference type="ARBA" id="ARBA00012891"/>
    </source>
</evidence>
<comment type="similarity">
    <text evidence="2 12">Belongs to the type IA topoisomerase family.</text>
</comment>
<dbReference type="InterPro" id="IPR034144">
    <property type="entry name" value="TOPRIM_TopoIII"/>
</dbReference>
<dbReference type="PROSITE" id="PS50880">
    <property type="entry name" value="TOPRIM"/>
    <property type="match status" value="1"/>
</dbReference>
<dbReference type="InterPro" id="IPR006171">
    <property type="entry name" value="TOPRIM_dom"/>
</dbReference>
<dbReference type="CDD" id="cd03362">
    <property type="entry name" value="TOPRIM_TopoIA_TopoIII"/>
    <property type="match status" value="1"/>
</dbReference>
<evidence type="ECO:0000313" key="17">
    <source>
        <dbReference type="Proteomes" id="UP000055048"/>
    </source>
</evidence>
<evidence type="ECO:0000256" key="5">
    <source>
        <dbReference type="ARBA" id="ARBA00022737"/>
    </source>
</evidence>
<dbReference type="CDD" id="cd00186">
    <property type="entry name" value="TOP1Ac"/>
    <property type="match status" value="1"/>
</dbReference>
<keyword evidence="8 12" id="KW-0799">Topoisomerase</keyword>
<evidence type="ECO:0000256" key="7">
    <source>
        <dbReference type="ARBA" id="ARBA00022833"/>
    </source>
</evidence>
<evidence type="ECO:0000259" key="15">
    <source>
        <dbReference type="PROSITE" id="PS52039"/>
    </source>
</evidence>
<feature type="domain" description="Toprim" evidence="13">
    <location>
        <begin position="40"/>
        <end position="187"/>
    </location>
</feature>
<evidence type="ECO:0000256" key="9">
    <source>
        <dbReference type="ARBA" id="ARBA00023125"/>
    </source>
</evidence>
<organism evidence="16 17">
    <name type="scientific">Trichinella murrelli</name>
    <dbReference type="NCBI Taxonomy" id="144512"/>
    <lineage>
        <taxon>Eukaryota</taxon>
        <taxon>Metazoa</taxon>
        <taxon>Ecdysozoa</taxon>
        <taxon>Nematoda</taxon>
        <taxon>Enoplea</taxon>
        <taxon>Dorylaimia</taxon>
        <taxon>Trichinellida</taxon>
        <taxon>Trichinellidae</taxon>
        <taxon>Trichinella</taxon>
    </lineage>
</organism>
<keyword evidence="17" id="KW-1185">Reference proteome</keyword>
<dbReference type="GO" id="GO:0008270">
    <property type="term" value="F:zinc ion binding"/>
    <property type="evidence" value="ECO:0007669"/>
    <property type="project" value="UniProtKB-KW"/>
</dbReference>
<evidence type="ECO:0000256" key="8">
    <source>
        <dbReference type="ARBA" id="ARBA00023029"/>
    </source>
</evidence>
<dbReference type="PROSITE" id="PS51999">
    <property type="entry name" value="ZF_GRF"/>
    <property type="match status" value="1"/>
</dbReference>
<protein>
    <recommendedName>
        <fullName evidence="3 12">DNA topoisomerase</fullName>
        <ecNumber evidence="3 12">5.6.2.1</ecNumber>
    </recommendedName>
</protein>